<name>A0A1E7F8W7_9STRA</name>
<organism evidence="4 5">
    <name type="scientific">Fragilariopsis cylindrus CCMP1102</name>
    <dbReference type="NCBI Taxonomy" id="635003"/>
    <lineage>
        <taxon>Eukaryota</taxon>
        <taxon>Sar</taxon>
        <taxon>Stramenopiles</taxon>
        <taxon>Ochrophyta</taxon>
        <taxon>Bacillariophyta</taxon>
        <taxon>Bacillariophyceae</taxon>
        <taxon>Bacillariophycidae</taxon>
        <taxon>Bacillariales</taxon>
        <taxon>Bacillariaceae</taxon>
        <taxon>Fragilariopsis</taxon>
    </lineage>
</organism>
<feature type="region of interest" description="Disordered" evidence="1">
    <location>
        <begin position="377"/>
        <end position="398"/>
    </location>
</feature>
<keyword evidence="2" id="KW-1133">Transmembrane helix</keyword>
<evidence type="ECO:0000256" key="2">
    <source>
        <dbReference type="SAM" id="Phobius"/>
    </source>
</evidence>
<protein>
    <submittedName>
        <fullName evidence="4">Uncharacterized protein</fullName>
    </submittedName>
</protein>
<keyword evidence="3" id="KW-0732">Signal</keyword>
<evidence type="ECO:0000313" key="4">
    <source>
        <dbReference type="EMBL" id="OEU14574.1"/>
    </source>
</evidence>
<dbReference type="AlphaFoldDB" id="A0A1E7F8W7"/>
<feature type="signal peptide" evidence="3">
    <location>
        <begin position="1"/>
        <end position="17"/>
    </location>
</feature>
<keyword evidence="2" id="KW-0472">Membrane</keyword>
<dbReference type="InParanoid" id="A0A1E7F8W7"/>
<dbReference type="OrthoDB" id="42011at2759"/>
<gene>
    <name evidence="4" type="ORF">FRACYDRAFT_262009</name>
</gene>
<accession>A0A1E7F8W7</accession>
<evidence type="ECO:0000256" key="1">
    <source>
        <dbReference type="SAM" id="MobiDB-lite"/>
    </source>
</evidence>
<dbReference type="Proteomes" id="UP000095751">
    <property type="component" value="Unassembled WGS sequence"/>
</dbReference>
<evidence type="ECO:0000313" key="5">
    <source>
        <dbReference type="Proteomes" id="UP000095751"/>
    </source>
</evidence>
<feature type="compositionally biased region" description="Acidic residues" evidence="1">
    <location>
        <begin position="176"/>
        <end position="208"/>
    </location>
</feature>
<keyword evidence="2" id="KW-0812">Transmembrane</keyword>
<keyword evidence="5" id="KW-1185">Reference proteome</keyword>
<feature type="region of interest" description="Disordered" evidence="1">
    <location>
        <begin position="175"/>
        <end position="212"/>
    </location>
</feature>
<dbReference type="KEGG" id="fcy:FRACYDRAFT_262009"/>
<feature type="chain" id="PRO_5009192816" evidence="3">
    <location>
        <begin position="18"/>
        <end position="546"/>
    </location>
</feature>
<feature type="compositionally biased region" description="Acidic residues" evidence="1">
    <location>
        <begin position="379"/>
        <end position="397"/>
    </location>
</feature>
<feature type="transmembrane region" description="Helical" evidence="2">
    <location>
        <begin position="505"/>
        <end position="525"/>
    </location>
</feature>
<sequence>MKFLSIALAALVGVSEGRKVVNTAEFNHRITNNMVNKSVLLKGARPYNMNAIRHLEEEEENAFEITGEYSIQFNNCISMTVQNADIAEDANLIEMVENGDLVSDKDYILFNVCKTEYCSYYGEDDKMTFIADVGTYFQAISQYLPAKVEEYCEACEENYDYCYAMSTGAQYYPEGYEPEEEEEEAEEEEEESEDEEDGDDEDDGEDDEDRRLAKKVNRKLKKNKNRKLAENQVLKFVDCGMCKDYECLDFHDKSSNGYYDEDGEYVDAELDDAMEWLDGFSECAETNAYMDDYLIYSNLMCNAEGTGLEIGLFLDEDCYMYSSKLAFSDIMQDADTTYFNMISDVVEFTFTNDGIECYNPEIVWYNEVDYYYEQMEAAENGEEEEEEEEEDDGEAPEAAEWCQELVQEDVAVDIDDCGGYEAEEAEDSDDDYAAKYDWFKSELTQEQSEAIGAVCTVYTSEASNDDAAGGSSSGYTPHTVYNGENGSLFNYDKASSGNGGMSGGAIFGVILLLVCVAGGAAAFFTKKSGSNADKKKPLINEEGTMA</sequence>
<dbReference type="EMBL" id="KV784360">
    <property type="protein sequence ID" value="OEU14574.1"/>
    <property type="molecule type" value="Genomic_DNA"/>
</dbReference>
<evidence type="ECO:0000256" key="3">
    <source>
        <dbReference type="SAM" id="SignalP"/>
    </source>
</evidence>
<reference evidence="4 5" key="1">
    <citation type="submission" date="2016-09" db="EMBL/GenBank/DDBJ databases">
        <title>Extensive genetic diversity and differential bi-allelic expression allows diatom success in the polar Southern Ocean.</title>
        <authorList>
            <consortium name="DOE Joint Genome Institute"/>
            <person name="Mock T."/>
            <person name="Otillar R.P."/>
            <person name="Strauss J."/>
            <person name="Dupont C."/>
            <person name="Frickenhaus S."/>
            <person name="Maumus F."/>
            <person name="Mcmullan M."/>
            <person name="Sanges R."/>
            <person name="Schmutz J."/>
            <person name="Toseland A."/>
            <person name="Valas R."/>
            <person name="Veluchamy A."/>
            <person name="Ward B.J."/>
            <person name="Allen A."/>
            <person name="Barry K."/>
            <person name="Falciatore A."/>
            <person name="Ferrante M."/>
            <person name="Fortunato A.E."/>
            <person name="Gloeckner G."/>
            <person name="Gruber A."/>
            <person name="Hipkin R."/>
            <person name="Janech M."/>
            <person name="Kroth P."/>
            <person name="Leese F."/>
            <person name="Lindquist E."/>
            <person name="Lyon B.R."/>
            <person name="Martin J."/>
            <person name="Mayer C."/>
            <person name="Parker M."/>
            <person name="Quesneville H."/>
            <person name="Raymond J."/>
            <person name="Uhlig C."/>
            <person name="Valentin K.U."/>
            <person name="Worden A.Z."/>
            <person name="Armbrust E.V."/>
            <person name="Bowler C."/>
            <person name="Green B."/>
            <person name="Moulton V."/>
            <person name="Van Oosterhout C."/>
            <person name="Grigoriev I."/>
        </authorList>
    </citation>
    <scope>NUCLEOTIDE SEQUENCE [LARGE SCALE GENOMIC DNA]</scope>
    <source>
        <strain evidence="4 5">CCMP1102</strain>
    </source>
</reference>
<proteinExistence type="predicted"/>